<organism evidence="1 2">
    <name type="scientific">Laccaria amethystina LaAM-08-1</name>
    <dbReference type="NCBI Taxonomy" id="1095629"/>
    <lineage>
        <taxon>Eukaryota</taxon>
        <taxon>Fungi</taxon>
        <taxon>Dikarya</taxon>
        <taxon>Basidiomycota</taxon>
        <taxon>Agaricomycotina</taxon>
        <taxon>Agaricomycetes</taxon>
        <taxon>Agaricomycetidae</taxon>
        <taxon>Agaricales</taxon>
        <taxon>Agaricineae</taxon>
        <taxon>Hydnangiaceae</taxon>
        <taxon>Laccaria</taxon>
    </lineage>
</organism>
<dbReference type="HOGENOM" id="CLU_2121472_0_0_1"/>
<reference evidence="1 2" key="1">
    <citation type="submission" date="2014-04" db="EMBL/GenBank/DDBJ databases">
        <authorList>
            <consortium name="DOE Joint Genome Institute"/>
            <person name="Kuo A."/>
            <person name="Kohler A."/>
            <person name="Nagy L.G."/>
            <person name="Floudas D."/>
            <person name="Copeland A."/>
            <person name="Barry K.W."/>
            <person name="Cichocki N."/>
            <person name="Veneault-Fourrey C."/>
            <person name="LaButti K."/>
            <person name="Lindquist E.A."/>
            <person name="Lipzen A."/>
            <person name="Lundell T."/>
            <person name="Morin E."/>
            <person name="Murat C."/>
            <person name="Sun H."/>
            <person name="Tunlid A."/>
            <person name="Henrissat B."/>
            <person name="Grigoriev I.V."/>
            <person name="Hibbett D.S."/>
            <person name="Martin F."/>
            <person name="Nordberg H.P."/>
            <person name="Cantor M.N."/>
            <person name="Hua S.X."/>
        </authorList>
    </citation>
    <scope>NUCLEOTIDE SEQUENCE [LARGE SCALE GENOMIC DNA]</scope>
    <source>
        <strain evidence="1 2">LaAM-08-1</strain>
    </source>
</reference>
<reference evidence="2" key="2">
    <citation type="submission" date="2015-01" db="EMBL/GenBank/DDBJ databases">
        <title>Evolutionary Origins and Diversification of the Mycorrhizal Mutualists.</title>
        <authorList>
            <consortium name="DOE Joint Genome Institute"/>
            <consortium name="Mycorrhizal Genomics Consortium"/>
            <person name="Kohler A."/>
            <person name="Kuo A."/>
            <person name="Nagy L.G."/>
            <person name="Floudas D."/>
            <person name="Copeland A."/>
            <person name="Barry K.W."/>
            <person name="Cichocki N."/>
            <person name="Veneault-Fourrey C."/>
            <person name="LaButti K."/>
            <person name="Lindquist E.A."/>
            <person name="Lipzen A."/>
            <person name="Lundell T."/>
            <person name="Morin E."/>
            <person name="Murat C."/>
            <person name="Riley R."/>
            <person name="Ohm R."/>
            <person name="Sun H."/>
            <person name="Tunlid A."/>
            <person name="Henrissat B."/>
            <person name="Grigoriev I.V."/>
            <person name="Hibbett D.S."/>
            <person name="Martin F."/>
        </authorList>
    </citation>
    <scope>NUCLEOTIDE SEQUENCE [LARGE SCALE GENOMIC DNA]</scope>
    <source>
        <strain evidence="2">LaAM-08-1</strain>
    </source>
</reference>
<dbReference type="EMBL" id="KN838834">
    <property type="protein sequence ID" value="KIJ93602.1"/>
    <property type="molecule type" value="Genomic_DNA"/>
</dbReference>
<dbReference type="AlphaFoldDB" id="A0A0C9XBI9"/>
<evidence type="ECO:0000313" key="1">
    <source>
        <dbReference type="EMBL" id="KIJ93602.1"/>
    </source>
</evidence>
<dbReference type="Proteomes" id="UP000054477">
    <property type="component" value="Unassembled WGS sequence"/>
</dbReference>
<proteinExistence type="predicted"/>
<gene>
    <name evidence="1" type="ORF">K443DRAFT_383491</name>
</gene>
<keyword evidence="2" id="KW-1185">Reference proteome</keyword>
<sequence>MMSSYSRSLGCVFLACHTSMSPAPSWMQLKPKYDDCEEYFWSTLVNTSPTKRRKAQQHEQVDYYMRPDHLDFQAITETTLKEANTIERWTLPGRCTTDGWVTKDGSKDSLSSSL</sequence>
<name>A0A0C9XBI9_9AGAR</name>
<accession>A0A0C9XBI9</accession>
<evidence type="ECO:0000313" key="2">
    <source>
        <dbReference type="Proteomes" id="UP000054477"/>
    </source>
</evidence>
<protein>
    <submittedName>
        <fullName evidence="1">Uncharacterized protein</fullName>
    </submittedName>
</protein>